<evidence type="ECO:0000256" key="3">
    <source>
        <dbReference type="ARBA" id="ARBA00023125"/>
    </source>
</evidence>
<dbReference type="CDD" id="cd00018">
    <property type="entry name" value="AP2"/>
    <property type="match status" value="1"/>
</dbReference>
<feature type="domain" description="HMG box" evidence="8">
    <location>
        <begin position="326"/>
        <end position="390"/>
    </location>
</feature>
<evidence type="ECO:0000256" key="7">
    <source>
        <dbReference type="SAM" id="MobiDB-lite"/>
    </source>
</evidence>
<sequence>MVPDQPEREGRLHDQLLELESVRSAGLLTAAEHKSKREAVISRWEESQARLETTLAENKAKTQQLLHALRATLKHGSDLLSKKQMAGVRQAYLELTGLSSLPSAVPKLRDLCARFVTENFVPRRGRSGPSGAKRRAEDALDINRETLGSLPDQPLDDLEDRGAPAPAPVTPDEVPPTPTEEEEPQEPEEKARRREWEAAKGIAAVAPVPREPLPQKRGDRRRKNRSSLYRGVSFCKVIGRWEARLSRAKGYQRLFLGYYKDEEMAAKAYDMAVIKFRGKDADTNFPAEEYAEEMRSRGASEMSVEEFICQLRSEAKRKAKEDKPKPKRAKTGYLLFSDDVRDQVKEDLTADLAEGEKLTAKATINAIAALWREQDKETKEEWQARAKGLRDAVDQTPERAAVEVGPSTSRDAKAAGADGPGPSKRPRHEGEGRPSRGSSSKQRTQSTTPGRRICTTATRTPRDTRTSR</sequence>
<dbReference type="SMART" id="SM00398">
    <property type="entry name" value="HMG"/>
    <property type="match status" value="1"/>
</dbReference>
<keyword evidence="2" id="KW-0805">Transcription regulation</keyword>
<dbReference type="Proteomes" id="UP001472866">
    <property type="component" value="Chromosome 08"/>
</dbReference>
<dbReference type="GO" id="GO:0005634">
    <property type="term" value="C:nucleus"/>
    <property type="evidence" value="ECO:0007669"/>
    <property type="project" value="UniProtKB-SubCell"/>
</dbReference>
<feature type="DNA-binding region" description="HMG box" evidence="6">
    <location>
        <begin position="326"/>
        <end position="390"/>
    </location>
</feature>
<dbReference type="Gene3D" id="3.30.730.10">
    <property type="entry name" value="AP2/ERF domain"/>
    <property type="match status" value="1"/>
</dbReference>
<dbReference type="PANTHER" id="PTHR32467">
    <property type="entry name" value="AP2-LIKE ETHYLENE-RESPONSIVE TRANSCRIPTION FACTOR"/>
    <property type="match status" value="1"/>
</dbReference>
<accession>A0AAX4PCB6</accession>
<feature type="compositionally biased region" description="Pro residues" evidence="7">
    <location>
        <begin position="165"/>
        <end position="178"/>
    </location>
</feature>
<dbReference type="Pfam" id="PF09011">
    <property type="entry name" value="HMG_box_2"/>
    <property type="match status" value="1"/>
</dbReference>
<feature type="region of interest" description="Disordered" evidence="7">
    <location>
        <begin position="121"/>
        <end position="196"/>
    </location>
</feature>
<keyword evidence="11" id="KW-1185">Reference proteome</keyword>
<comment type="subcellular location">
    <subcellularLocation>
        <location evidence="1">Nucleus</location>
    </subcellularLocation>
</comment>
<proteinExistence type="predicted"/>
<evidence type="ECO:0000256" key="2">
    <source>
        <dbReference type="ARBA" id="ARBA00023015"/>
    </source>
</evidence>
<dbReference type="PROSITE" id="PS51032">
    <property type="entry name" value="AP2_ERF"/>
    <property type="match status" value="1"/>
</dbReference>
<evidence type="ECO:0000259" key="8">
    <source>
        <dbReference type="PROSITE" id="PS50118"/>
    </source>
</evidence>
<dbReference type="InterPro" id="IPR036955">
    <property type="entry name" value="AP2/ERF_dom_sf"/>
</dbReference>
<feature type="domain" description="AP2/ERF" evidence="9">
    <location>
        <begin position="228"/>
        <end position="286"/>
    </location>
</feature>
<dbReference type="GO" id="GO:0003677">
    <property type="term" value="F:DNA binding"/>
    <property type="evidence" value="ECO:0007669"/>
    <property type="project" value="UniProtKB-UniRule"/>
</dbReference>
<dbReference type="GO" id="GO:0003700">
    <property type="term" value="F:DNA-binding transcription factor activity"/>
    <property type="evidence" value="ECO:0007669"/>
    <property type="project" value="InterPro"/>
</dbReference>
<evidence type="ECO:0000313" key="10">
    <source>
        <dbReference type="EMBL" id="WZN63716.1"/>
    </source>
</evidence>
<dbReference type="InterPro" id="IPR036910">
    <property type="entry name" value="HMG_box_dom_sf"/>
</dbReference>
<dbReference type="InterPro" id="IPR016177">
    <property type="entry name" value="DNA-bd_dom_sf"/>
</dbReference>
<dbReference type="AlphaFoldDB" id="A0AAX4PCB6"/>
<dbReference type="SUPFAM" id="SSF47095">
    <property type="entry name" value="HMG-box"/>
    <property type="match status" value="1"/>
</dbReference>
<evidence type="ECO:0000313" key="11">
    <source>
        <dbReference type="Proteomes" id="UP001472866"/>
    </source>
</evidence>
<evidence type="ECO:0000256" key="6">
    <source>
        <dbReference type="PROSITE-ProRule" id="PRU00267"/>
    </source>
</evidence>
<dbReference type="InterPro" id="IPR009071">
    <property type="entry name" value="HMG_box_dom"/>
</dbReference>
<feature type="compositionally biased region" description="Basic and acidic residues" evidence="7">
    <location>
        <begin position="374"/>
        <end position="401"/>
    </location>
</feature>
<dbReference type="Gene3D" id="1.10.30.10">
    <property type="entry name" value="High mobility group box domain"/>
    <property type="match status" value="1"/>
</dbReference>
<keyword evidence="4" id="KW-0804">Transcription</keyword>
<keyword evidence="3 6" id="KW-0238">DNA-binding</keyword>
<evidence type="ECO:0000256" key="4">
    <source>
        <dbReference type="ARBA" id="ARBA00023163"/>
    </source>
</evidence>
<evidence type="ECO:0000256" key="5">
    <source>
        <dbReference type="ARBA" id="ARBA00023242"/>
    </source>
</evidence>
<organism evidence="10 11">
    <name type="scientific">Chloropicon roscoffensis</name>
    <dbReference type="NCBI Taxonomy" id="1461544"/>
    <lineage>
        <taxon>Eukaryota</taxon>
        <taxon>Viridiplantae</taxon>
        <taxon>Chlorophyta</taxon>
        <taxon>Chloropicophyceae</taxon>
        <taxon>Chloropicales</taxon>
        <taxon>Chloropicaceae</taxon>
        <taxon>Chloropicon</taxon>
    </lineage>
</organism>
<dbReference type="InterPro" id="IPR001471">
    <property type="entry name" value="AP2/ERF_dom"/>
</dbReference>
<keyword evidence="5 6" id="KW-0539">Nucleus</keyword>
<evidence type="ECO:0000256" key="1">
    <source>
        <dbReference type="ARBA" id="ARBA00004123"/>
    </source>
</evidence>
<evidence type="ECO:0000259" key="9">
    <source>
        <dbReference type="PROSITE" id="PS51032"/>
    </source>
</evidence>
<dbReference type="SUPFAM" id="SSF54171">
    <property type="entry name" value="DNA-binding domain"/>
    <property type="match status" value="1"/>
</dbReference>
<protein>
    <submittedName>
        <fullName evidence="10">AP2-like ethylene-responsive transcription factor</fullName>
    </submittedName>
</protein>
<dbReference type="EMBL" id="CP151508">
    <property type="protein sequence ID" value="WZN63716.1"/>
    <property type="molecule type" value="Genomic_DNA"/>
</dbReference>
<gene>
    <name evidence="10" type="ORF">HKI87_08g52670</name>
</gene>
<dbReference type="PROSITE" id="PS50118">
    <property type="entry name" value="HMG_BOX_2"/>
    <property type="match status" value="1"/>
</dbReference>
<name>A0AAX4PCB6_9CHLO</name>
<feature type="compositionally biased region" description="Basic and acidic residues" evidence="7">
    <location>
        <begin position="134"/>
        <end position="144"/>
    </location>
</feature>
<feature type="region of interest" description="Disordered" evidence="7">
    <location>
        <begin position="374"/>
        <end position="468"/>
    </location>
</feature>
<reference evidence="10 11" key="1">
    <citation type="submission" date="2024-03" db="EMBL/GenBank/DDBJ databases">
        <title>Complete genome sequence of the green alga Chloropicon roscoffensis RCC1871.</title>
        <authorList>
            <person name="Lemieux C."/>
            <person name="Pombert J.-F."/>
            <person name="Otis C."/>
            <person name="Turmel M."/>
        </authorList>
    </citation>
    <scope>NUCLEOTIDE SEQUENCE [LARGE SCALE GENOMIC DNA]</scope>
    <source>
        <strain evidence="10 11">RCC1871</strain>
    </source>
</reference>
<feature type="compositionally biased region" description="Basic and acidic residues" evidence="7">
    <location>
        <begin position="187"/>
        <end position="196"/>
    </location>
</feature>
<dbReference type="SMART" id="SM00380">
    <property type="entry name" value="AP2"/>
    <property type="match status" value="1"/>
</dbReference>
<dbReference type="PANTHER" id="PTHR32467:SF213">
    <property type="entry name" value="OS03G0770700 PROTEIN"/>
    <property type="match status" value="1"/>
</dbReference>